<dbReference type="OMA" id="FRRKWGH"/>
<keyword evidence="2" id="KW-1185">Reference proteome</keyword>
<gene>
    <name evidence="1" type="ORF">G7K_0853-t1</name>
</gene>
<protein>
    <recommendedName>
        <fullName evidence="3">Nucleotide-diphospho-sugar transferase domain-containing protein</fullName>
    </recommendedName>
</protein>
<sequence>MRPRKSVLAAIAVFTVVALTLSLLTINGQLSSTFEGVRVGTLNPITIDHQLPAVAAANIVSGMHSTPLFIGFTRNFPLLLQTVTSYVAAGWPASQIHVFDNSGTMDSNELGLLTPSNPFFCNYTMLTDVYGVNVDWTPSLLTFAQLQNLYISTAIKNKWDAFFWSHMDVAILPDSDAENFESFYSRVLSCVKEHTASPNWGFLWFRYDWLSYVNVKAMKSLGAWDPLIPYYTTDCDMNARLRLSGFSTAECTAGHIFDVGAAIANLSDFFFEPKDMDHYRELKVELDALHDDKHGHPTGRLSWQKGQTGGEGEPFYVDPNGFQRGLDVWINTGKDVRFKTCGTGGTVVEELLVTLRCRWTAAKCVRTDDYFIMDITSID</sequence>
<reference evidence="1 2" key="2">
    <citation type="journal article" date="2014" name="J. Gen. Appl. Microbiol.">
        <title>The early diverging ascomycetous budding yeast Saitoella complicata has three histone deacetylases belonging to the Clr6, Hos2, and Rpd3 lineages.</title>
        <authorList>
            <person name="Nishida H."/>
            <person name="Matsumoto T."/>
            <person name="Kondo S."/>
            <person name="Hamamoto M."/>
            <person name="Yoshikawa H."/>
        </authorList>
    </citation>
    <scope>NUCLEOTIDE SEQUENCE [LARGE SCALE GENOMIC DNA]</scope>
    <source>
        <strain evidence="1 2">NRRL Y-17804</strain>
    </source>
</reference>
<dbReference type="Proteomes" id="UP000033140">
    <property type="component" value="Unassembled WGS sequence"/>
</dbReference>
<reference evidence="1 2" key="3">
    <citation type="journal article" date="2015" name="Genome Announc.">
        <title>Draft Genome Sequence of the Archiascomycetous Yeast Saitoella complicata.</title>
        <authorList>
            <person name="Yamauchi K."/>
            <person name="Kondo S."/>
            <person name="Hamamoto M."/>
            <person name="Takahashi Y."/>
            <person name="Ogura Y."/>
            <person name="Hayashi T."/>
            <person name="Nishida H."/>
        </authorList>
    </citation>
    <scope>NUCLEOTIDE SEQUENCE [LARGE SCALE GENOMIC DNA]</scope>
    <source>
        <strain evidence="1 2">NRRL Y-17804</strain>
    </source>
</reference>
<evidence type="ECO:0000313" key="1">
    <source>
        <dbReference type="EMBL" id="GAO46626.1"/>
    </source>
</evidence>
<dbReference type="AlphaFoldDB" id="A0A0E9NAA1"/>
<evidence type="ECO:0008006" key="3">
    <source>
        <dbReference type="Google" id="ProtNLM"/>
    </source>
</evidence>
<dbReference type="EMBL" id="BACD03000005">
    <property type="protein sequence ID" value="GAO46626.1"/>
    <property type="molecule type" value="Genomic_DNA"/>
</dbReference>
<proteinExistence type="predicted"/>
<reference evidence="1 2" key="1">
    <citation type="journal article" date="2011" name="J. Gen. Appl. Microbiol.">
        <title>Draft genome sequencing of the enigmatic yeast Saitoella complicata.</title>
        <authorList>
            <person name="Nishida H."/>
            <person name="Hamamoto M."/>
            <person name="Sugiyama J."/>
        </authorList>
    </citation>
    <scope>NUCLEOTIDE SEQUENCE [LARGE SCALE GENOMIC DNA]</scope>
    <source>
        <strain evidence="1 2">NRRL Y-17804</strain>
    </source>
</reference>
<dbReference type="STRING" id="698492.A0A0E9NAA1"/>
<evidence type="ECO:0000313" key="2">
    <source>
        <dbReference type="Proteomes" id="UP000033140"/>
    </source>
</evidence>
<accession>A0A0E9NAA1</accession>
<comment type="caution">
    <text evidence="1">The sequence shown here is derived from an EMBL/GenBank/DDBJ whole genome shotgun (WGS) entry which is preliminary data.</text>
</comment>
<name>A0A0E9NAA1_SAICN</name>
<organism evidence="1 2">
    <name type="scientific">Saitoella complicata (strain BCRC 22490 / CBS 7301 / JCM 7358 / NBRC 10748 / NRRL Y-17804)</name>
    <dbReference type="NCBI Taxonomy" id="698492"/>
    <lineage>
        <taxon>Eukaryota</taxon>
        <taxon>Fungi</taxon>
        <taxon>Dikarya</taxon>
        <taxon>Ascomycota</taxon>
        <taxon>Taphrinomycotina</taxon>
        <taxon>Taphrinomycotina incertae sedis</taxon>
        <taxon>Saitoella</taxon>
    </lineage>
</organism>